<dbReference type="InterPro" id="IPR051446">
    <property type="entry name" value="HTH_trans_reg/aminotransferase"/>
</dbReference>
<evidence type="ECO:0000256" key="2">
    <source>
        <dbReference type="ARBA" id="ARBA00022898"/>
    </source>
</evidence>
<dbReference type="SUPFAM" id="SSF53383">
    <property type="entry name" value="PLP-dependent transferases"/>
    <property type="match status" value="1"/>
</dbReference>
<dbReference type="Gene3D" id="3.40.640.10">
    <property type="entry name" value="Type I PLP-dependent aspartate aminotransferase-like (Major domain)"/>
    <property type="match status" value="1"/>
</dbReference>
<name>A0A076LJ21_9GAMM</name>
<dbReference type="GO" id="GO:0004069">
    <property type="term" value="F:L-aspartate:2-oxoglutarate aminotransferase activity"/>
    <property type="evidence" value="ECO:0007669"/>
    <property type="project" value="UniProtKB-EC"/>
</dbReference>
<dbReference type="KEGG" id="ete:ETEE_0067"/>
<evidence type="ECO:0000313" key="7">
    <source>
        <dbReference type="EMBL" id="AIJ06553.1"/>
    </source>
</evidence>
<reference evidence="7 8" key="1">
    <citation type="journal article" date="2012" name="PLoS ONE">
        <title>Edwardsiella comparative phylogenomics reveal the new intra/inter-species taxonomic relationships, virulence evolution and niche adaptation mechanisms.</title>
        <authorList>
            <person name="Yang M."/>
            <person name="Lv Y."/>
            <person name="Xiao J."/>
            <person name="Wu H."/>
            <person name="Zheng H."/>
            <person name="Liu Q."/>
            <person name="Zhang Y."/>
            <person name="Wang Q."/>
        </authorList>
    </citation>
    <scope>NUCLEOTIDE SEQUENCE [LARGE SCALE GENOMIC DNA]</scope>
    <source>
        <strain evidence="8">080813</strain>
    </source>
</reference>
<dbReference type="SMART" id="SM00345">
    <property type="entry name" value="HTH_GNTR"/>
    <property type="match status" value="1"/>
</dbReference>
<dbReference type="PRINTS" id="PR00035">
    <property type="entry name" value="HTHGNTR"/>
</dbReference>
<keyword evidence="2" id="KW-0663">Pyridoxal phosphate</keyword>
<dbReference type="Pfam" id="PF00155">
    <property type="entry name" value="Aminotran_1_2"/>
    <property type="match status" value="1"/>
</dbReference>
<evidence type="ECO:0000259" key="6">
    <source>
        <dbReference type="PROSITE" id="PS50949"/>
    </source>
</evidence>
<dbReference type="EC" id="2.6.1.1" evidence="7"/>
<dbReference type="InterPro" id="IPR036388">
    <property type="entry name" value="WH-like_DNA-bd_sf"/>
</dbReference>
<dbReference type="PROSITE" id="PS50949">
    <property type="entry name" value="HTH_GNTR"/>
    <property type="match status" value="1"/>
</dbReference>
<organism evidence="7 8">
    <name type="scientific">Edwardsiella anguillarum ET080813</name>
    <dbReference type="NCBI Taxonomy" id="667120"/>
    <lineage>
        <taxon>Bacteria</taxon>
        <taxon>Pseudomonadati</taxon>
        <taxon>Pseudomonadota</taxon>
        <taxon>Gammaproteobacteria</taxon>
        <taxon>Enterobacterales</taxon>
        <taxon>Hafniaceae</taxon>
        <taxon>Edwardsiella</taxon>
    </lineage>
</organism>
<keyword evidence="3" id="KW-0805">Transcription regulation</keyword>
<dbReference type="CDD" id="cd07377">
    <property type="entry name" value="WHTH_GntR"/>
    <property type="match status" value="1"/>
</dbReference>
<keyword evidence="7" id="KW-0032">Aminotransferase</keyword>
<dbReference type="InterPro" id="IPR015424">
    <property type="entry name" value="PyrdxlP-dep_Trfase"/>
</dbReference>
<evidence type="ECO:0000256" key="1">
    <source>
        <dbReference type="ARBA" id="ARBA00005384"/>
    </source>
</evidence>
<dbReference type="GO" id="GO:0030170">
    <property type="term" value="F:pyridoxal phosphate binding"/>
    <property type="evidence" value="ECO:0007669"/>
    <property type="project" value="InterPro"/>
</dbReference>
<dbReference type="InterPro" id="IPR036390">
    <property type="entry name" value="WH_DNA-bd_sf"/>
</dbReference>
<dbReference type="HOGENOM" id="CLU_017584_0_1_6"/>
<dbReference type="SUPFAM" id="SSF46785">
    <property type="entry name" value="Winged helix' DNA-binding domain"/>
    <property type="match status" value="1"/>
</dbReference>
<dbReference type="AlphaFoldDB" id="A0A076LJ21"/>
<keyword evidence="4" id="KW-0238">DNA-binding</keyword>
<sequence>MLSFTLDRNSPLSLQKQIYQQFHTALHDGSLQCGERLPSIRELGSKLQVSRNTITAVYEKLLQEGFIASRPGVGYNVVLASHIDLPETPAAQQELDHPPSVLCTQAPETYVDVNSPLFFSLGNPDESAFPWQRWRSWNNKASRSKHLLMTRYHPPAGLLSLRQELVKYLASARGIHTDPQHIIVTNGVQEGLALLARTLLTPQEHIAVESPCYSGAWNLFNSFAPHIHAIPVDDGGLRTDLLPEQQCALAYVTPSHQYPVGSTLPLTRRLALLDWSRRSNAYVIEDDYDTTFLYGTQPLPALKSLEDANNVIYLSSFSKTLGPGMRLGFMVCPDRLVEPILNLKALWNHGASWLYQQFLADFMQDQGYHRHLRKLELEYAARQKLLREGLSALFPRARLLGTSSGLHLTLKTDLPAQRVNQLRERCLRDGVRFDTLQSMCNGSECAYMEHNGAPLMLFGFSALSEVKIRRALAIIANAAKELGLA</sequence>
<comment type="similarity">
    <text evidence="1">In the C-terminal section; belongs to the class-I pyridoxal-phosphate-dependent aminotransferase family.</text>
</comment>
<evidence type="ECO:0000313" key="8">
    <source>
        <dbReference type="Proteomes" id="UP000028681"/>
    </source>
</evidence>
<keyword evidence="5" id="KW-0804">Transcription</keyword>
<dbReference type="CDD" id="cd00609">
    <property type="entry name" value="AAT_like"/>
    <property type="match status" value="1"/>
</dbReference>
<dbReference type="PANTHER" id="PTHR46577">
    <property type="entry name" value="HTH-TYPE TRANSCRIPTIONAL REGULATORY PROTEIN GABR"/>
    <property type="match status" value="1"/>
</dbReference>
<dbReference type="InterPro" id="IPR015421">
    <property type="entry name" value="PyrdxlP-dep_Trfase_major"/>
</dbReference>
<dbReference type="Gene3D" id="1.10.10.10">
    <property type="entry name" value="Winged helix-like DNA-binding domain superfamily/Winged helix DNA-binding domain"/>
    <property type="match status" value="1"/>
</dbReference>
<evidence type="ECO:0000256" key="5">
    <source>
        <dbReference type="ARBA" id="ARBA00023163"/>
    </source>
</evidence>
<dbReference type="EMBL" id="CP006664">
    <property type="protein sequence ID" value="AIJ06553.1"/>
    <property type="molecule type" value="Genomic_DNA"/>
</dbReference>
<dbReference type="Pfam" id="PF00392">
    <property type="entry name" value="GntR"/>
    <property type="match status" value="1"/>
</dbReference>
<evidence type="ECO:0000256" key="4">
    <source>
        <dbReference type="ARBA" id="ARBA00023125"/>
    </source>
</evidence>
<feature type="domain" description="HTH gntR-type" evidence="6">
    <location>
        <begin position="12"/>
        <end position="80"/>
    </location>
</feature>
<dbReference type="InterPro" id="IPR000524">
    <property type="entry name" value="Tscrpt_reg_HTH_GntR"/>
</dbReference>
<protein>
    <submittedName>
        <fullName evidence="7">Transcriptional regulator, GntR family domain / Aspartate aminotransferase</fullName>
        <ecNumber evidence="7">2.6.1.1</ecNumber>
    </submittedName>
</protein>
<accession>A0A076LJ21</accession>
<keyword evidence="7" id="KW-0808">Transferase</keyword>
<evidence type="ECO:0000256" key="3">
    <source>
        <dbReference type="ARBA" id="ARBA00023015"/>
    </source>
</evidence>
<proteinExistence type="inferred from homology"/>
<dbReference type="GO" id="GO:0003700">
    <property type="term" value="F:DNA-binding transcription factor activity"/>
    <property type="evidence" value="ECO:0007669"/>
    <property type="project" value="InterPro"/>
</dbReference>
<dbReference type="GO" id="GO:0003677">
    <property type="term" value="F:DNA binding"/>
    <property type="evidence" value="ECO:0007669"/>
    <property type="project" value="UniProtKB-KW"/>
</dbReference>
<dbReference type="InterPro" id="IPR004839">
    <property type="entry name" value="Aminotransferase_I/II_large"/>
</dbReference>
<dbReference type="PANTHER" id="PTHR46577:SF1">
    <property type="entry name" value="HTH-TYPE TRANSCRIPTIONAL REGULATORY PROTEIN GABR"/>
    <property type="match status" value="1"/>
</dbReference>
<dbReference type="Proteomes" id="UP000028681">
    <property type="component" value="Chromosome"/>
</dbReference>
<dbReference type="GeneID" id="33937904"/>
<dbReference type="RefSeq" id="WP_034165493.1">
    <property type="nucleotide sequence ID" value="NZ_CP006664.1"/>
</dbReference>
<gene>
    <name evidence="7" type="ORF">ETEE_0067</name>
</gene>